<reference evidence="3" key="1">
    <citation type="submission" date="2014-11" db="EMBL/GenBank/DDBJ databases">
        <authorList>
            <person name="Otto D Thomas"/>
            <person name="Naeem Raeece"/>
        </authorList>
    </citation>
    <scope>NUCLEOTIDE SEQUENCE</scope>
</reference>
<evidence type="ECO:0000313" key="3">
    <source>
        <dbReference type="EMBL" id="CEM40388.1"/>
    </source>
</evidence>
<feature type="compositionally biased region" description="Basic and acidic residues" evidence="1">
    <location>
        <begin position="257"/>
        <end position="267"/>
    </location>
</feature>
<feature type="transmembrane region" description="Helical" evidence="2">
    <location>
        <begin position="109"/>
        <end position="129"/>
    </location>
</feature>
<protein>
    <recommendedName>
        <fullName evidence="4">Transmembrane protein</fullName>
    </recommendedName>
</protein>
<feature type="compositionally biased region" description="Basic and acidic residues" evidence="1">
    <location>
        <begin position="350"/>
        <end position="363"/>
    </location>
</feature>
<evidence type="ECO:0008006" key="4">
    <source>
        <dbReference type="Google" id="ProtNLM"/>
    </source>
</evidence>
<proteinExistence type="predicted"/>
<feature type="compositionally biased region" description="Basic and acidic residues" evidence="1">
    <location>
        <begin position="372"/>
        <end position="398"/>
    </location>
</feature>
<name>A0A0G4H8U9_9ALVE</name>
<keyword evidence="2" id="KW-0472">Membrane</keyword>
<keyword evidence="2" id="KW-0812">Transmembrane</keyword>
<accession>A0A0G4H8U9</accession>
<evidence type="ECO:0000256" key="1">
    <source>
        <dbReference type="SAM" id="MobiDB-lite"/>
    </source>
</evidence>
<feature type="transmembrane region" description="Helical" evidence="2">
    <location>
        <begin position="145"/>
        <end position="165"/>
    </location>
</feature>
<gene>
    <name evidence="3" type="ORF">Cvel_5917</name>
</gene>
<dbReference type="VEuPathDB" id="CryptoDB:Cvel_5917"/>
<dbReference type="EMBL" id="CDMZ01002028">
    <property type="protein sequence ID" value="CEM40388.1"/>
    <property type="molecule type" value="Genomic_DNA"/>
</dbReference>
<evidence type="ECO:0000256" key="2">
    <source>
        <dbReference type="SAM" id="Phobius"/>
    </source>
</evidence>
<feature type="region of interest" description="Disordered" evidence="1">
    <location>
        <begin position="205"/>
        <end position="505"/>
    </location>
</feature>
<dbReference type="AlphaFoldDB" id="A0A0G4H8U9"/>
<feature type="compositionally biased region" description="Basic and acidic residues" evidence="1">
    <location>
        <begin position="294"/>
        <end position="303"/>
    </location>
</feature>
<feature type="transmembrane region" description="Helical" evidence="2">
    <location>
        <begin position="79"/>
        <end position="103"/>
    </location>
</feature>
<feature type="compositionally biased region" description="Basic and acidic residues" evidence="1">
    <location>
        <begin position="205"/>
        <end position="218"/>
    </location>
</feature>
<feature type="compositionally biased region" description="Low complexity" evidence="1">
    <location>
        <begin position="244"/>
        <end position="256"/>
    </location>
</feature>
<sequence>MSRDFSGEWIMKWASEREKIAQRTGAVRRRLFRVRTLFVLPGVEESEKERGENEKEVSWMRKATGCVVTQRSMGWLKMAFTAGMGFLDAFSDICVAIQVLLFGRGPGRHSGWVILALLPIDFLGIHVAGRPVEQRGGSVAPVKQALYGFLFSLLELVTVCVQVTVGREALVGSEFSLWISVGSTSFSILMKLAMWIGAVIKDRREKRQEREKMNEEKKKKTAASTGVEGEMKSNAECALLQGPSFSSPSSSSSSLSERGEVQGKEETEAFEDPEMQRCRHAAPSQSSGEEVEVEREGQGEEKGPPQSPSRSACSDLPAEGEERQEEEKNSQVLHFPTGGVRQENQMSLLESKEVREEQTADKEEREEEGEKEEARKEQNGEDSRGNQKNKGEVTKEQKEEEDMREEQKEDEGREEQKKEEAREEQKKEEAREEQKKEEAREEQTMEEKVKKEGGGARAVLVPSPSERCPSVGDQPPSVRHDALLPLSEEEEEALESAVERVTSDQ</sequence>
<keyword evidence="2" id="KW-1133">Transmembrane helix</keyword>
<feature type="transmembrane region" description="Helical" evidence="2">
    <location>
        <begin position="177"/>
        <end position="200"/>
    </location>
</feature>
<feature type="compositionally biased region" description="Basic and acidic residues" evidence="1">
    <location>
        <begin position="405"/>
        <end position="454"/>
    </location>
</feature>
<organism evidence="3">
    <name type="scientific">Chromera velia CCMP2878</name>
    <dbReference type="NCBI Taxonomy" id="1169474"/>
    <lineage>
        <taxon>Eukaryota</taxon>
        <taxon>Sar</taxon>
        <taxon>Alveolata</taxon>
        <taxon>Colpodellida</taxon>
        <taxon>Chromeraceae</taxon>
        <taxon>Chromera</taxon>
    </lineage>
</organism>